<keyword evidence="3" id="KW-1185">Reference proteome</keyword>
<evidence type="ECO:0000256" key="1">
    <source>
        <dbReference type="SAM" id="MobiDB-lite"/>
    </source>
</evidence>
<evidence type="ECO:0000313" key="3">
    <source>
        <dbReference type="Proteomes" id="UP000554482"/>
    </source>
</evidence>
<protein>
    <submittedName>
        <fullName evidence="2">Uncharacterized protein</fullName>
    </submittedName>
</protein>
<dbReference type="Proteomes" id="UP000554482">
    <property type="component" value="Unassembled WGS sequence"/>
</dbReference>
<proteinExistence type="predicted"/>
<evidence type="ECO:0000313" key="2">
    <source>
        <dbReference type="EMBL" id="KAF5203497.1"/>
    </source>
</evidence>
<feature type="region of interest" description="Disordered" evidence="1">
    <location>
        <begin position="30"/>
        <end position="84"/>
    </location>
</feature>
<sequence>MDRANGTPDPYISYAQGLDLDSLEQVLPTREDTQGHNIDFEDLTLTPTQSQGEKDNSTDSFDEGVNGDEVGGNEVGGEGRVNKSNDAGLSPFSCEAAFEFATQDSCHGSRLGHHPAS</sequence>
<gene>
    <name evidence="2" type="ORF">FRX31_006916</name>
</gene>
<feature type="compositionally biased region" description="Gly residues" evidence="1">
    <location>
        <begin position="69"/>
        <end position="79"/>
    </location>
</feature>
<accession>A0A7J6X341</accession>
<organism evidence="2 3">
    <name type="scientific">Thalictrum thalictroides</name>
    <name type="common">Rue-anemone</name>
    <name type="synonym">Anemone thalictroides</name>
    <dbReference type="NCBI Taxonomy" id="46969"/>
    <lineage>
        <taxon>Eukaryota</taxon>
        <taxon>Viridiplantae</taxon>
        <taxon>Streptophyta</taxon>
        <taxon>Embryophyta</taxon>
        <taxon>Tracheophyta</taxon>
        <taxon>Spermatophyta</taxon>
        <taxon>Magnoliopsida</taxon>
        <taxon>Ranunculales</taxon>
        <taxon>Ranunculaceae</taxon>
        <taxon>Thalictroideae</taxon>
        <taxon>Thalictrum</taxon>
    </lineage>
</organism>
<dbReference type="AlphaFoldDB" id="A0A7J6X341"/>
<dbReference type="EMBL" id="JABWDY010006706">
    <property type="protein sequence ID" value="KAF5203497.1"/>
    <property type="molecule type" value="Genomic_DNA"/>
</dbReference>
<comment type="caution">
    <text evidence="2">The sequence shown here is derived from an EMBL/GenBank/DDBJ whole genome shotgun (WGS) entry which is preliminary data.</text>
</comment>
<reference evidence="2 3" key="1">
    <citation type="submission" date="2020-06" db="EMBL/GenBank/DDBJ databases">
        <title>Transcriptomic and genomic resources for Thalictrum thalictroides and T. hernandezii: Facilitating candidate gene discovery in an emerging model plant lineage.</title>
        <authorList>
            <person name="Arias T."/>
            <person name="Riano-Pachon D.M."/>
            <person name="Di Stilio V.S."/>
        </authorList>
    </citation>
    <scope>NUCLEOTIDE SEQUENCE [LARGE SCALE GENOMIC DNA]</scope>
    <source>
        <strain evidence="3">cv. WT478/WT964</strain>
        <tissue evidence="2">Leaves</tissue>
    </source>
</reference>
<name>A0A7J6X341_THATH</name>